<gene>
    <name evidence="4" type="ORF">BCV38_00900</name>
</gene>
<proteinExistence type="predicted"/>
<name>A0AA44VYI8_9VIBR</name>
<comment type="caution">
    <text evidence="4">The sequence shown here is derived from an EMBL/GenBank/DDBJ whole genome shotgun (WGS) entry which is preliminary data.</text>
</comment>
<keyword evidence="3" id="KW-0472">Membrane</keyword>
<evidence type="ECO:0000256" key="1">
    <source>
        <dbReference type="ARBA" id="ARBA00004167"/>
    </source>
</evidence>
<dbReference type="InterPro" id="IPR029044">
    <property type="entry name" value="Nucleotide-diphossugar_trans"/>
</dbReference>
<dbReference type="SUPFAM" id="SSF53448">
    <property type="entry name" value="Nucleotide-diphospho-sugar transferases"/>
    <property type="match status" value="1"/>
</dbReference>
<dbReference type="Proteomes" id="UP000239763">
    <property type="component" value="Unassembled WGS sequence"/>
</dbReference>
<dbReference type="GO" id="GO:0016757">
    <property type="term" value="F:glycosyltransferase activity"/>
    <property type="evidence" value="ECO:0007669"/>
    <property type="project" value="TreeGrafter"/>
</dbReference>
<comment type="subcellular location">
    <subcellularLocation>
        <location evidence="1">Membrane</location>
        <topology evidence="1">Single-pass membrane protein</topology>
    </subcellularLocation>
</comment>
<evidence type="ECO:0008006" key="6">
    <source>
        <dbReference type="Google" id="ProtNLM"/>
    </source>
</evidence>
<dbReference type="EMBL" id="MCSB01000001">
    <property type="protein sequence ID" value="PME33412.1"/>
    <property type="molecule type" value="Genomic_DNA"/>
</dbReference>
<evidence type="ECO:0000313" key="4">
    <source>
        <dbReference type="EMBL" id="PME33412.1"/>
    </source>
</evidence>
<evidence type="ECO:0000313" key="5">
    <source>
        <dbReference type="Proteomes" id="UP000239763"/>
    </source>
</evidence>
<evidence type="ECO:0000256" key="2">
    <source>
        <dbReference type="ARBA" id="ARBA00022692"/>
    </source>
</evidence>
<dbReference type="GO" id="GO:0016020">
    <property type="term" value="C:membrane"/>
    <property type="evidence" value="ECO:0007669"/>
    <property type="project" value="UniProtKB-SubCell"/>
</dbReference>
<evidence type="ECO:0000256" key="3">
    <source>
        <dbReference type="ARBA" id="ARBA00022989"/>
    </source>
</evidence>
<reference evidence="4 5" key="1">
    <citation type="journal article" date="2018" name="Nature">
        <title>A major lineage of non-tailed dsDNA viruses as unrecognized killers of marine bacteria.</title>
        <authorList>
            <person name="Kauffman K.M."/>
            <person name="Hussain F.A."/>
            <person name="Yang J."/>
            <person name="Arevalo P."/>
            <person name="Brown J.M."/>
            <person name="Chang W.K."/>
            <person name="VanInsberghe D."/>
            <person name="Elsherbini J."/>
            <person name="Sharma R.S."/>
            <person name="Cutler M.B."/>
            <person name="Kelly L."/>
            <person name="Polz M.F."/>
        </authorList>
    </citation>
    <scope>NUCLEOTIDE SEQUENCE [LARGE SCALE GENOMIC DNA]</scope>
    <source>
        <strain evidence="4 5">10N.286.55.E1</strain>
    </source>
</reference>
<protein>
    <recommendedName>
        <fullName evidence="6">Glycosyltransferase family 2 protein</fullName>
    </recommendedName>
</protein>
<dbReference type="PANTHER" id="PTHR21461:SF69">
    <property type="entry name" value="GLYCOSYLTRANSFERASE FAMILY 92 PROTEIN"/>
    <property type="match status" value="1"/>
</dbReference>
<accession>A0AA44VYI8</accession>
<dbReference type="PANTHER" id="PTHR21461">
    <property type="entry name" value="GLYCOSYLTRANSFERASE FAMILY 92 PROTEIN"/>
    <property type="match status" value="1"/>
</dbReference>
<keyword evidence="3" id="KW-1133">Transmembrane helix</keyword>
<organism evidence="4 5">
    <name type="scientific">Vibrio lentus</name>
    <dbReference type="NCBI Taxonomy" id="136468"/>
    <lineage>
        <taxon>Bacteria</taxon>
        <taxon>Pseudomonadati</taxon>
        <taxon>Pseudomonadota</taxon>
        <taxon>Gammaproteobacteria</taxon>
        <taxon>Vibrionales</taxon>
        <taxon>Vibrionaceae</taxon>
        <taxon>Vibrio</taxon>
    </lineage>
</organism>
<sequence>MKIIIRKYQSIVNKSNVIKEPTLIMTILAKDEVDVIEQQLIFHKRMGVDSFVVTDNGSSDGTLEVFEKYQKKGWIKEIILEPSKDYYQTEWVDNMIRIARDKYKADWIINSDADEFWLSKSGNLKNELRQSTANSLAVKIYNVYPGENSDKKYLDNTYLIKKQINTERYNLSQFSIYNRQIEKVIHRSLGYVAIRMGNHSVDMKKKNQHESKDIEIFHFCLRGYEHFIRKMTNGGESVERAVRLKKDVAVHWRYYYELLQDKNTDPIIEYNRVIGTKYFNDFVRDGVLVKDESVRNVLEGSDAE</sequence>
<keyword evidence="2" id="KW-0812">Transmembrane</keyword>
<dbReference type="Pfam" id="PF13704">
    <property type="entry name" value="Glyco_tranf_2_4"/>
    <property type="match status" value="1"/>
</dbReference>
<dbReference type="Gene3D" id="3.90.550.10">
    <property type="entry name" value="Spore Coat Polysaccharide Biosynthesis Protein SpsA, Chain A"/>
    <property type="match status" value="1"/>
</dbReference>
<keyword evidence="5" id="KW-1185">Reference proteome</keyword>
<dbReference type="GO" id="GO:0005737">
    <property type="term" value="C:cytoplasm"/>
    <property type="evidence" value="ECO:0007669"/>
    <property type="project" value="TreeGrafter"/>
</dbReference>
<dbReference type="AlphaFoldDB" id="A0AA44VYI8"/>